<evidence type="ECO:0000256" key="4">
    <source>
        <dbReference type="ARBA" id="ARBA00022491"/>
    </source>
</evidence>
<dbReference type="GO" id="GO:0005634">
    <property type="term" value="C:nucleus"/>
    <property type="evidence" value="ECO:0007669"/>
    <property type="project" value="UniProtKB-SubCell"/>
</dbReference>
<evidence type="ECO:0000259" key="11">
    <source>
        <dbReference type="PROSITE" id="PS51745"/>
    </source>
</evidence>
<dbReference type="OrthoDB" id="1900465at2759"/>
<evidence type="ECO:0000256" key="2">
    <source>
        <dbReference type="ARBA" id="ARBA00006728"/>
    </source>
</evidence>
<keyword evidence="5 10" id="KW-0805">Transcription regulation</keyword>
<protein>
    <recommendedName>
        <fullName evidence="10">Auxin-responsive protein</fullName>
    </recommendedName>
</protein>
<evidence type="ECO:0000256" key="1">
    <source>
        <dbReference type="ARBA" id="ARBA00004123"/>
    </source>
</evidence>
<dbReference type="GO" id="GO:0009734">
    <property type="term" value="P:auxin-activated signaling pathway"/>
    <property type="evidence" value="ECO:0007669"/>
    <property type="project" value="UniProtKB-UniRule"/>
</dbReference>
<dbReference type="PROSITE" id="PS51745">
    <property type="entry name" value="PB1"/>
    <property type="match status" value="1"/>
</dbReference>
<dbReference type="Proteomes" id="UP000091857">
    <property type="component" value="Chromosome 14"/>
</dbReference>
<evidence type="ECO:0000256" key="9">
    <source>
        <dbReference type="ARBA" id="ARBA00025283"/>
    </source>
</evidence>
<dbReference type="Gramene" id="Manes.14G107100.1.v8.1">
    <property type="protein sequence ID" value="Manes.14G107100.1.v8.1.CDS"/>
    <property type="gene ID" value="Manes.14G107100.v8.1"/>
</dbReference>
<reference evidence="13" key="1">
    <citation type="journal article" date="2016" name="Nat. Biotechnol.">
        <title>Sequencing wild and cultivated cassava and related species reveals extensive interspecific hybridization and genetic diversity.</title>
        <authorList>
            <person name="Bredeson J.V."/>
            <person name="Lyons J.B."/>
            <person name="Prochnik S.E."/>
            <person name="Wu G.A."/>
            <person name="Ha C.M."/>
            <person name="Edsinger-Gonzales E."/>
            <person name="Grimwood J."/>
            <person name="Schmutz J."/>
            <person name="Rabbi I.Y."/>
            <person name="Egesi C."/>
            <person name="Nauluvula P."/>
            <person name="Lebot V."/>
            <person name="Ndunguru J."/>
            <person name="Mkamilo G."/>
            <person name="Bart R.S."/>
            <person name="Setter T.L."/>
            <person name="Gleadow R.M."/>
            <person name="Kulakow P."/>
            <person name="Ferguson M.E."/>
            <person name="Rounsley S."/>
            <person name="Rokhsar D.S."/>
        </authorList>
    </citation>
    <scope>NUCLEOTIDE SEQUENCE [LARGE SCALE GENOMIC DNA]</scope>
    <source>
        <strain evidence="13">cv. AM560-2</strain>
    </source>
</reference>
<evidence type="ECO:0000256" key="3">
    <source>
        <dbReference type="ARBA" id="ARBA00011726"/>
    </source>
</evidence>
<accession>A0A2C9UKU1</accession>
<evidence type="ECO:0000256" key="6">
    <source>
        <dbReference type="ARBA" id="ARBA00023163"/>
    </source>
</evidence>
<comment type="subcellular location">
    <subcellularLocation>
        <location evidence="1 10">Nucleus</location>
    </subcellularLocation>
</comment>
<dbReference type="InterPro" id="IPR003311">
    <property type="entry name" value="AUX_IAA"/>
</dbReference>
<dbReference type="Pfam" id="PF02309">
    <property type="entry name" value="AUX_IAA"/>
    <property type="match status" value="1"/>
</dbReference>
<dbReference type="STRING" id="3983.A0A2C9UKU1"/>
<dbReference type="Gene3D" id="3.10.20.90">
    <property type="entry name" value="Phosphatidylinositol 3-kinase Catalytic Subunit, Chain A, domain 1"/>
    <property type="match status" value="1"/>
</dbReference>
<sequence length="184" mass="20829">MESNTSGFFLNPSALHSVYYQAKDDDGIIDLGLSLRTLQPEAYHPSGHFMSQEGYGELMAWPPQANRLAKHSNSGYQGITQEECDEDSEGVQSKENWAYVKVNMDGVVVGRKICILDHGGYSSLAIQLEDMFGRHAATGLRLFQAGSEFCLFYKDREENWRTVGDVPWKEFVESVKRLRIAQRK</sequence>
<comment type="subunit">
    <text evidence="3 10">Homodimers and heterodimers.</text>
</comment>
<dbReference type="SUPFAM" id="SSF54277">
    <property type="entry name" value="CAD &amp; PB1 domains"/>
    <property type="match status" value="1"/>
</dbReference>
<dbReference type="PANTHER" id="PTHR31734:SF114">
    <property type="entry name" value="AUXIN-RESPONSIVE PROTEIN IAA32"/>
    <property type="match status" value="1"/>
</dbReference>
<keyword evidence="8 10" id="KW-0927">Auxin signaling pathway</keyword>
<dbReference type="InterPro" id="IPR053793">
    <property type="entry name" value="PB1-like"/>
</dbReference>
<evidence type="ECO:0000256" key="7">
    <source>
        <dbReference type="ARBA" id="ARBA00023242"/>
    </source>
</evidence>
<keyword evidence="13" id="KW-1185">Reference proteome</keyword>
<comment type="function">
    <text evidence="9">Aux/IAA proteins are short-lived transcriptional factors that function as repressors of early auxin response genes at low auxin concentrations. Repression is thought to result from the interaction with auxin response factors (ARFs), proteins that bind to the auxin-responsive promoter element (AuxRE). Formation of heterodimers with ARF proteins may alter their ability to modulate early auxin response genes expression.</text>
</comment>
<gene>
    <name evidence="12" type="ORF">MANES_14G107100v8</name>
</gene>
<dbReference type="PANTHER" id="PTHR31734">
    <property type="entry name" value="AUXIN-RESPONSIVE PROTEIN IAA17"/>
    <property type="match status" value="1"/>
</dbReference>
<comment type="caution">
    <text evidence="12">The sequence shown here is derived from an EMBL/GenBank/DDBJ whole genome shotgun (WGS) entry which is preliminary data.</text>
</comment>
<name>A0A2C9UKU1_MANES</name>
<keyword evidence="7 10" id="KW-0539">Nucleus</keyword>
<dbReference type="GO" id="GO:0006355">
    <property type="term" value="P:regulation of DNA-templated transcription"/>
    <property type="evidence" value="ECO:0007669"/>
    <property type="project" value="InterPro"/>
</dbReference>
<evidence type="ECO:0000313" key="12">
    <source>
        <dbReference type="EMBL" id="OAY31371.1"/>
    </source>
</evidence>
<comment type="similarity">
    <text evidence="2 10">Belongs to the Aux/IAA family.</text>
</comment>
<organism evidence="12 13">
    <name type="scientific">Manihot esculenta</name>
    <name type="common">Cassava</name>
    <name type="synonym">Jatropha manihot</name>
    <dbReference type="NCBI Taxonomy" id="3983"/>
    <lineage>
        <taxon>Eukaryota</taxon>
        <taxon>Viridiplantae</taxon>
        <taxon>Streptophyta</taxon>
        <taxon>Embryophyta</taxon>
        <taxon>Tracheophyta</taxon>
        <taxon>Spermatophyta</taxon>
        <taxon>Magnoliopsida</taxon>
        <taxon>eudicotyledons</taxon>
        <taxon>Gunneridae</taxon>
        <taxon>Pentapetalae</taxon>
        <taxon>rosids</taxon>
        <taxon>fabids</taxon>
        <taxon>Malpighiales</taxon>
        <taxon>Euphorbiaceae</taxon>
        <taxon>Crotonoideae</taxon>
        <taxon>Manihoteae</taxon>
        <taxon>Manihot</taxon>
    </lineage>
</organism>
<proteinExistence type="inferred from homology"/>
<evidence type="ECO:0000256" key="8">
    <source>
        <dbReference type="ARBA" id="ARBA00023294"/>
    </source>
</evidence>
<evidence type="ECO:0000256" key="5">
    <source>
        <dbReference type="ARBA" id="ARBA00023015"/>
    </source>
</evidence>
<evidence type="ECO:0000313" key="13">
    <source>
        <dbReference type="Proteomes" id="UP000091857"/>
    </source>
</evidence>
<keyword evidence="4 10" id="KW-0678">Repressor</keyword>
<evidence type="ECO:0000256" key="10">
    <source>
        <dbReference type="RuleBase" id="RU004549"/>
    </source>
</evidence>
<dbReference type="InterPro" id="IPR033389">
    <property type="entry name" value="AUX/IAA_dom"/>
</dbReference>
<feature type="domain" description="PB1" evidence="11">
    <location>
        <begin position="97"/>
        <end position="184"/>
    </location>
</feature>
<dbReference type="EMBL" id="CM004400">
    <property type="protein sequence ID" value="OAY31371.1"/>
    <property type="molecule type" value="Genomic_DNA"/>
</dbReference>
<keyword evidence="6 10" id="KW-0804">Transcription</keyword>
<dbReference type="AlphaFoldDB" id="A0A2C9UKU1"/>